<protein>
    <submittedName>
        <fullName evidence="2">Uncharacterized protein</fullName>
    </submittedName>
</protein>
<dbReference type="EMBL" id="CCFA01002802">
    <property type="protein sequence ID" value="CDW98077.1"/>
    <property type="molecule type" value="Genomic_DNA"/>
</dbReference>
<feature type="non-terminal residue" evidence="2">
    <location>
        <position position="1"/>
    </location>
</feature>
<evidence type="ECO:0000256" key="1">
    <source>
        <dbReference type="SAM" id="MobiDB-lite"/>
    </source>
</evidence>
<dbReference type="AlphaFoldDB" id="A0A0F7S588"/>
<keyword evidence="3" id="KW-1185">Reference proteome</keyword>
<feature type="non-terminal residue" evidence="2">
    <location>
        <position position="67"/>
    </location>
</feature>
<accession>A0A0F7S588</accession>
<sequence>FAWSRIPEILEQQYKEQIERAAKHSLHHQQDQTGESSPNDKSSSLNSSADSRHQLEIIENDPAYNRA</sequence>
<dbReference type="STRING" id="49012.A0A0F7S588"/>
<dbReference type="Proteomes" id="UP000242770">
    <property type="component" value="Unassembled WGS sequence"/>
</dbReference>
<feature type="compositionally biased region" description="Low complexity" evidence="1">
    <location>
        <begin position="36"/>
        <end position="49"/>
    </location>
</feature>
<reference evidence="3" key="1">
    <citation type="submission" date="2014-06" db="EMBL/GenBank/DDBJ databases">
        <authorList>
            <person name="Berkman P.J."/>
        </authorList>
    </citation>
    <scope>NUCLEOTIDE SEQUENCE [LARGE SCALE GENOMIC DNA]</scope>
</reference>
<gene>
    <name evidence="2" type="primary">SSCI46860.1</name>
</gene>
<feature type="region of interest" description="Disordered" evidence="1">
    <location>
        <begin position="19"/>
        <end position="67"/>
    </location>
</feature>
<proteinExistence type="predicted"/>
<organism evidence="2 3">
    <name type="scientific">Sporisorium scitamineum</name>
    <dbReference type="NCBI Taxonomy" id="49012"/>
    <lineage>
        <taxon>Eukaryota</taxon>
        <taxon>Fungi</taxon>
        <taxon>Dikarya</taxon>
        <taxon>Basidiomycota</taxon>
        <taxon>Ustilaginomycotina</taxon>
        <taxon>Ustilaginomycetes</taxon>
        <taxon>Ustilaginales</taxon>
        <taxon>Ustilaginaceae</taxon>
        <taxon>Sporisorium</taxon>
    </lineage>
</organism>
<name>A0A0F7S588_9BASI</name>
<evidence type="ECO:0000313" key="2">
    <source>
        <dbReference type="EMBL" id="CDW98077.1"/>
    </source>
</evidence>
<evidence type="ECO:0000313" key="3">
    <source>
        <dbReference type="Proteomes" id="UP000242770"/>
    </source>
</evidence>